<reference evidence="1 2" key="1">
    <citation type="journal article" date="2015" name="PLoS Negl. Trop. Dis.">
        <title>Distribution of Plasmids in Distinct Leptospira Pathogenic Species.</title>
        <authorList>
            <person name="Wang Y."/>
            <person name="Zhuang X."/>
            <person name="Zhong Y."/>
            <person name="Zhang C."/>
            <person name="Zhang Y."/>
            <person name="Zeng L."/>
            <person name="Zhu Y."/>
            <person name="He P."/>
            <person name="Dong K."/>
            <person name="Pal U."/>
            <person name="Guo X."/>
            <person name="Qin J."/>
        </authorList>
    </citation>
    <scope>NUCLEOTIDE SEQUENCE [LARGE SCALE GENOMIC DNA]</scope>
    <source>
        <strain evidence="1 2">56604</strain>
    </source>
</reference>
<evidence type="ECO:0000313" key="2">
    <source>
        <dbReference type="Proteomes" id="UP000058857"/>
    </source>
</evidence>
<evidence type="ECO:0000313" key="1">
    <source>
        <dbReference type="EMBL" id="ALO25840.1"/>
    </source>
</evidence>
<accession>A0A0S2IQ98</accession>
<dbReference type="EMBL" id="CP012029">
    <property type="protein sequence ID" value="ALO25840.1"/>
    <property type="molecule type" value="Genomic_DNA"/>
</dbReference>
<dbReference type="PATRIC" id="fig|280505.15.peg.1514"/>
<organism evidence="1">
    <name type="scientific">Leptospira borgpetersenii serovar Ballum</name>
    <dbReference type="NCBI Taxonomy" id="280505"/>
    <lineage>
        <taxon>Bacteria</taxon>
        <taxon>Pseudomonadati</taxon>
        <taxon>Spirochaetota</taxon>
        <taxon>Spirochaetia</taxon>
        <taxon>Leptospirales</taxon>
        <taxon>Leptospiraceae</taxon>
        <taxon>Leptospira</taxon>
    </lineage>
</organism>
<gene>
    <name evidence="1" type="ORF">LBBP_01551</name>
</gene>
<protein>
    <submittedName>
        <fullName evidence="1">Uncharacterized protein</fullName>
    </submittedName>
</protein>
<dbReference type="Proteomes" id="UP000058857">
    <property type="component" value="Chromosome 1"/>
</dbReference>
<sequence>MISNSRRSLRVSIPIIGEVVRRDLFPVCRPNIQKEMKSFSILL</sequence>
<dbReference type="AlphaFoldDB" id="A0A0S2IQ98"/>
<name>A0A0S2IQ98_LEPBO</name>
<proteinExistence type="predicted"/>